<evidence type="ECO:0000313" key="3">
    <source>
        <dbReference type="EMBL" id="SAL95912.1"/>
    </source>
</evidence>
<keyword evidence="2" id="KW-1133">Transmembrane helix</keyword>
<dbReference type="Proteomes" id="UP000078561">
    <property type="component" value="Unassembled WGS sequence"/>
</dbReference>
<feature type="compositionally biased region" description="Polar residues" evidence="1">
    <location>
        <begin position="62"/>
        <end position="75"/>
    </location>
</feature>
<gene>
    <name evidence="3" type="primary">ABSGL_01253.1 scaffold 1223</name>
</gene>
<proteinExistence type="predicted"/>
<reference evidence="3" key="1">
    <citation type="submission" date="2016-04" db="EMBL/GenBank/DDBJ databases">
        <authorList>
            <person name="Evans L.H."/>
            <person name="Alamgir A."/>
            <person name="Owens N."/>
            <person name="Weber N.D."/>
            <person name="Virtaneva K."/>
            <person name="Barbian K."/>
            <person name="Babar A."/>
            <person name="Rosenke K."/>
        </authorList>
    </citation>
    <scope>NUCLEOTIDE SEQUENCE [LARGE SCALE GENOMIC DNA]</scope>
    <source>
        <strain evidence="3">CBS 101.48</strain>
    </source>
</reference>
<feature type="region of interest" description="Disordered" evidence="1">
    <location>
        <begin position="48"/>
        <end position="76"/>
    </location>
</feature>
<dbReference type="EMBL" id="LT550481">
    <property type="protein sequence ID" value="SAL95912.1"/>
    <property type="molecule type" value="Genomic_DNA"/>
</dbReference>
<evidence type="ECO:0000313" key="4">
    <source>
        <dbReference type="Proteomes" id="UP000078561"/>
    </source>
</evidence>
<dbReference type="InParanoid" id="A0A163IXQ3"/>
<keyword evidence="4" id="KW-1185">Reference proteome</keyword>
<keyword evidence="2" id="KW-0812">Transmembrane</keyword>
<name>A0A163IXQ3_ABSGL</name>
<evidence type="ECO:0000256" key="1">
    <source>
        <dbReference type="SAM" id="MobiDB-lite"/>
    </source>
</evidence>
<feature type="transmembrane region" description="Helical" evidence="2">
    <location>
        <begin position="7"/>
        <end position="29"/>
    </location>
</feature>
<evidence type="ECO:0000256" key="2">
    <source>
        <dbReference type="SAM" id="Phobius"/>
    </source>
</evidence>
<keyword evidence="2" id="KW-0472">Membrane</keyword>
<sequence length="153" mass="17238">MKKEMLLIYRLVLMMLGLGEFISDLWATIISRCFGAGNRKVSKKRFLNRKTSKTNGAGVDRPQSSPVENQASATAAGSHILRSPLALESRRYNTAVMEMVKRWNGQPSVMIKRMKEERASQQCQKDQWQCSKEVSQVMGLFGSAMATESTMEK</sequence>
<organism evidence="3">
    <name type="scientific">Absidia glauca</name>
    <name type="common">Pin mould</name>
    <dbReference type="NCBI Taxonomy" id="4829"/>
    <lineage>
        <taxon>Eukaryota</taxon>
        <taxon>Fungi</taxon>
        <taxon>Fungi incertae sedis</taxon>
        <taxon>Mucoromycota</taxon>
        <taxon>Mucoromycotina</taxon>
        <taxon>Mucoromycetes</taxon>
        <taxon>Mucorales</taxon>
        <taxon>Cunninghamellaceae</taxon>
        <taxon>Absidia</taxon>
    </lineage>
</organism>
<protein>
    <submittedName>
        <fullName evidence="3">Uncharacterized protein</fullName>
    </submittedName>
</protein>
<dbReference type="AlphaFoldDB" id="A0A163IXQ3"/>
<accession>A0A163IXQ3</accession>